<evidence type="ECO:0000256" key="2">
    <source>
        <dbReference type="PROSITE-ProRule" id="PRU00703"/>
    </source>
</evidence>
<dbReference type="SMART" id="SM00116">
    <property type="entry name" value="CBS"/>
    <property type="match status" value="1"/>
</dbReference>
<evidence type="ECO:0000313" key="4">
    <source>
        <dbReference type="EMBL" id="PIR95155.1"/>
    </source>
</evidence>
<gene>
    <name evidence="4" type="ORF">COT95_00245</name>
</gene>
<dbReference type="Pfam" id="PF00571">
    <property type="entry name" value="CBS"/>
    <property type="match status" value="1"/>
</dbReference>
<name>A0A2H0V7S7_9BACT</name>
<evidence type="ECO:0000313" key="5">
    <source>
        <dbReference type="Proteomes" id="UP000228614"/>
    </source>
</evidence>
<keyword evidence="1 2" id="KW-0129">CBS domain</keyword>
<dbReference type="AlphaFoldDB" id="A0A2H0V7S7"/>
<dbReference type="InterPro" id="IPR051257">
    <property type="entry name" value="Diverse_CBS-Domain"/>
</dbReference>
<dbReference type="CDD" id="cd02205">
    <property type="entry name" value="CBS_pair_SF"/>
    <property type="match status" value="1"/>
</dbReference>
<evidence type="ECO:0000259" key="3">
    <source>
        <dbReference type="PROSITE" id="PS51371"/>
    </source>
</evidence>
<dbReference type="InterPro" id="IPR046342">
    <property type="entry name" value="CBS_dom_sf"/>
</dbReference>
<feature type="domain" description="CBS" evidence="3">
    <location>
        <begin position="33"/>
        <end position="89"/>
    </location>
</feature>
<dbReference type="PANTHER" id="PTHR43080">
    <property type="entry name" value="CBS DOMAIN-CONTAINING PROTEIN CBSX3, MITOCHONDRIAL"/>
    <property type="match status" value="1"/>
</dbReference>
<dbReference type="Proteomes" id="UP000228614">
    <property type="component" value="Unassembled WGS sequence"/>
</dbReference>
<reference evidence="5" key="1">
    <citation type="submission" date="2017-09" db="EMBL/GenBank/DDBJ databases">
        <title>Depth-based differentiation of microbial function through sediment-hosted aquifers and enrichment of novel symbionts in the deep terrestrial subsurface.</title>
        <authorList>
            <person name="Probst A.J."/>
            <person name="Ladd B."/>
            <person name="Jarett J.K."/>
            <person name="Geller-Mcgrath D.E."/>
            <person name="Sieber C.M.K."/>
            <person name="Emerson J.B."/>
            <person name="Anantharaman K."/>
            <person name="Thomas B.C."/>
            <person name="Malmstrom R."/>
            <person name="Stieglmeier M."/>
            <person name="Klingl A."/>
            <person name="Woyke T."/>
            <person name="Ryan C.M."/>
            <person name="Banfield J.F."/>
        </authorList>
    </citation>
    <scope>NUCLEOTIDE SEQUENCE [LARGE SCALE GENOMIC DNA]</scope>
</reference>
<dbReference type="PROSITE" id="PS51371">
    <property type="entry name" value="CBS"/>
    <property type="match status" value="1"/>
</dbReference>
<dbReference type="PANTHER" id="PTHR43080:SF2">
    <property type="entry name" value="CBS DOMAIN-CONTAINING PROTEIN"/>
    <property type="match status" value="1"/>
</dbReference>
<dbReference type="InterPro" id="IPR000644">
    <property type="entry name" value="CBS_dom"/>
</dbReference>
<dbReference type="Gene3D" id="3.10.580.10">
    <property type="entry name" value="CBS-domain"/>
    <property type="match status" value="1"/>
</dbReference>
<sequence>MEHEKSRLAGFEAAEVLCERVRDVKDDIVENFMTKKVHCVRNEDDLMEVVTMLSQFHIRQMPVVDDDKRLIGYINRTDIKKAIFDILETQDE</sequence>
<dbReference type="SUPFAM" id="SSF54631">
    <property type="entry name" value="CBS-domain pair"/>
    <property type="match status" value="1"/>
</dbReference>
<dbReference type="EMBL" id="PFAN01000014">
    <property type="protein sequence ID" value="PIR95155.1"/>
    <property type="molecule type" value="Genomic_DNA"/>
</dbReference>
<proteinExistence type="predicted"/>
<organism evidence="4 5">
    <name type="scientific">Candidatus Falkowbacteria bacterium CG10_big_fil_rev_8_21_14_0_10_37_6</name>
    <dbReference type="NCBI Taxonomy" id="1974563"/>
    <lineage>
        <taxon>Bacteria</taxon>
        <taxon>Candidatus Falkowiibacteriota</taxon>
    </lineage>
</organism>
<comment type="caution">
    <text evidence="4">The sequence shown here is derived from an EMBL/GenBank/DDBJ whole genome shotgun (WGS) entry which is preliminary data.</text>
</comment>
<protein>
    <recommendedName>
        <fullName evidence="3">CBS domain-containing protein</fullName>
    </recommendedName>
</protein>
<evidence type="ECO:0000256" key="1">
    <source>
        <dbReference type="ARBA" id="ARBA00023122"/>
    </source>
</evidence>
<accession>A0A2H0V7S7</accession>